<keyword evidence="9" id="KW-0325">Glycoprotein</keyword>
<dbReference type="FunFam" id="2.60.120.260:FF:000027">
    <property type="entry name" value="Beta-glucuronidase"/>
    <property type="match status" value="2"/>
</dbReference>
<dbReference type="SUPFAM" id="SSF49303">
    <property type="entry name" value="beta-Galactosidase/glucuronidase domain"/>
    <property type="match status" value="3"/>
</dbReference>
<dbReference type="SUPFAM" id="SSF49785">
    <property type="entry name" value="Galactose-binding domain-like"/>
    <property type="match status" value="2"/>
</dbReference>
<evidence type="ECO:0000256" key="11">
    <source>
        <dbReference type="ARBA" id="ARBA00023295"/>
    </source>
</evidence>
<keyword evidence="7 13" id="KW-0732">Signal</keyword>
<feature type="domain" description="Glycoside hydrolase family 2 catalytic" evidence="15">
    <location>
        <begin position="315"/>
        <end position="608"/>
    </location>
</feature>
<evidence type="ECO:0000259" key="14">
    <source>
        <dbReference type="Pfam" id="PF00703"/>
    </source>
</evidence>
<evidence type="ECO:0000313" key="17">
    <source>
        <dbReference type="EMBL" id="KAH0821077.1"/>
    </source>
</evidence>
<evidence type="ECO:0000259" key="16">
    <source>
        <dbReference type="Pfam" id="PF02837"/>
    </source>
</evidence>
<dbReference type="FunFam" id="2.60.40.10:FF:000628">
    <property type="entry name" value="Beta-glucuronidase"/>
    <property type="match status" value="2"/>
</dbReference>
<dbReference type="GO" id="GO:0030246">
    <property type="term" value="F:carbohydrate binding"/>
    <property type="evidence" value="ECO:0007669"/>
    <property type="project" value="TreeGrafter"/>
</dbReference>
<dbReference type="InterPro" id="IPR006101">
    <property type="entry name" value="Glyco_hydro_2"/>
</dbReference>
<sequence>MILLLYLALSLLSNAESAGILYPRASETRELITLDGLWNFALTNSTDPVRGHVDKWYQINFKEVDELDIQTMPVPASYNDIGSDKTLRDHVGPVWYQRNFFVSKSWEGQKVWIRFSSVCRAAEVWVNGEWVVSHDIGHLPFQAEISSVLKYGSENTITVAVDNTLLSTTVPQGSVEELLSGRIKQSYTFDFFNYAGIDRPVVLYTTPSTYIDDITVLTDVDDTNGFVNYTVAVEGSDPVTAKVSLVDKTGTEVVSDTVLSGSLFVQDANLWWPYLMDPNPGYLYSLQVQLLDSSGALVDKYSLPVGIRTISWDSKSVKINNKPIYLRGFGRHEDSDIKGKGLDLPLIIRDYNLIKWIGANAYRTSHYPYAEEIMDLADEVGIMIVDESPAVNTENYSDELLENHKKSLTELIQRDKNRPGVIMWSAANEPRTQYKEAEDYYKQIVGHIKSLDTSRPVTVVNNQSPDNEYSGQFIDVASANIYIGWYSDTGDVDVIVSKVTEVARRWNTLHNIPVMVTEYGADTQEGLHFLPSFVWSEEYQDDFLSKYFEAFDQLREEGFFIGEMIWNFADFKTAQTYIRVGGNKKGIFTRNRQPKASAHLLRKRYWSLAQTLDEADLPDDLNEYVFGGSTVRDELVVDKTSTEVVSDTVLSGTLFVQNANLWWPYLMDPNPGYLYSLHVQLLDSSGSQLERYNLPVGIVTITWDSKKIKGKGLDLPLIVRDYNLIRWIAANAYRNSHYLYAEEIMDLADDFALTNNSINGRAEKWYQVNFKAVDDLLIQSMPVPASYNDVGSDADLRDHVGLVWYQRNFFVPKSWDGQRVWIRFSSVCRAAEVWINGEWVVSHDIGHLPFQAEISSLLSYGNENTVTVSVDNTLLNTTVPQGAVEELVSGRIKQTYTFDFFNYAGIDRPVVLYTTPSTYIDDITVLTDVDETNGFVNYTVAVEGSDTVTAKVSLVDKTGTEVVSDTVLSGSLFVQDANLWWPYLMDPNPGYLYSLQVQLLDSSGSLVDKYSLPVGIRSITWDSKSVKINNKPIYLRGFGRHEDSDIRGKDG</sequence>
<evidence type="ECO:0000256" key="8">
    <source>
        <dbReference type="ARBA" id="ARBA00022801"/>
    </source>
</evidence>
<dbReference type="Gene3D" id="3.20.20.80">
    <property type="entry name" value="Glycosidases"/>
    <property type="match status" value="1"/>
</dbReference>
<reference evidence="17" key="1">
    <citation type="journal article" date="2020" name="J Insects Food Feed">
        <title>The yellow mealworm (Tenebrio molitor) genome: a resource for the emerging insects as food and feed industry.</title>
        <authorList>
            <person name="Eriksson T."/>
            <person name="Andere A."/>
            <person name="Kelstrup H."/>
            <person name="Emery V."/>
            <person name="Picard C."/>
        </authorList>
    </citation>
    <scope>NUCLEOTIDE SEQUENCE</scope>
    <source>
        <strain evidence="17">Stoneville</strain>
        <tissue evidence="17">Whole head</tissue>
    </source>
</reference>
<evidence type="ECO:0000256" key="13">
    <source>
        <dbReference type="SAM" id="SignalP"/>
    </source>
</evidence>
<dbReference type="PROSITE" id="PS00719">
    <property type="entry name" value="GLYCOSYL_HYDROL_F2_1"/>
    <property type="match status" value="1"/>
</dbReference>
<dbReference type="InterPro" id="IPR006103">
    <property type="entry name" value="Glyco_hydro_2_cat"/>
</dbReference>
<dbReference type="EC" id="3.2.1.31" evidence="5 12"/>
<dbReference type="Proteomes" id="UP000719412">
    <property type="component" value="Unassembled WGS sequence"/>
</dbReference>
<dbReference type="SUPFAM" id="SSF51445">
    <property type="entry name" value="(Trans)glycosidases"/>
    <property type="match status" value="2"/>
</dbReference>
<dbReference type="Gene3D" id="2.60.120.260">
    <property type="entry name" value="Galactose-binding domain-like"/>
    <property type="match status" value="2"/>
</dbReference>
<evidence type="ECO:0000256" key="10">
    <source>
        <dbReference type="ARBA" id="ARBA00023228"/>
    </source>
</evidence>
<dbReference type="InterPro" id="IPR036156">
    <property type="entry name" value="Beta-gal/glucu_dom_sf"/>
</dbReference>
<evidence type="ECO:0000256" key="1">
    <source>
        <dbReference type="ARBA" id="ARBA00003025"/>
    </source>
</evidence>
<comment type="caution">
    <text evidence="17">The sequence shown here is derived from an EMBL/GenBank/DDBJ whole genome shotgun (WGS) entry which is preliminary data.</text>
</comment>
<feature type="chain" id="PRO_5035215280" description="Beta-glucuronidase" evidence="13">
    <location>
        <begin position="18"/>
        <end position="1051"/>
    </location>
</feature>
<comment type="subcellular location">
    <subcellularLocation>
        <location evidence="2">Lysosome</location>
    </subcellularLocation>
</comment>
<comment type="function">
    <text evidence="1 12">Plays an important role in the degradation of dermatan and keratan sulfates.</text>
</comment>
<feature type="domain" description="Glycoside hydrolase family 2 catalytic" evidence="15">
    <location>
        <begin position="704"/>
        <end position="752"/>
    </location>
</feature>
<dbReference type="GO" id="GO:0004566">
    <property type="term" value="F:beta-glucuronidase activity"/>
    <property type="evidence" value="ECO:0007669"/>
    <property type="project" value="UniProtKB-EC"/>
</dbReference>
<dbReference type="GO" id="GO:0005764">
    <property type="term" value="C:lysosome"/>
    <property type="evidence" value="ECO:0007669"/>
    <property type="project" value="UniProtKB-SubCell"/>
</dbReference>
<dbReference type="GO" id="GO:0005615">
    <property type="term" value="C:extracellular space"/>
    <property type="evidence" value="ECO:0007669"/>
    <property type="project" value="TreeGrafter"/>
</dbReference>
<dbReference type="Pfam" id="PF00703">
    <property type="entry name" value="Glyco_hydro_2"/>
    <property type="match status" value="2"/>
</dbReference>
<evidence type="ECO:0000256" key="4">
    <source>
        <dbReference type="ARBA" id="ARBA00011881"/>
    </source>
</evidence>
<dbReference type="PRINTS" id="PR00132">
    <property type="entry name" value="GLHYDRLASE2"/>
</dbReference>
<evidence type="ECO:0000256" key="7">
    <source>
        <dbReference type="ARBA" id="ARBA00022729"/>
    </source>
</evidence>
<dbReference type="FunFam" id="3.20.20.80:FF:000029">
    <property type="entry name" value="Beta-glucuronidase"/>
    <property type="match status" value="1"/>
</dbReference>
<evidence type="ECO:0000256" key="3">
    <source>
        <dbReference type="ARBA" id="ARBA00007401"/>
    </source>
</evidence>
<evidence type="ECO:0000256" key="2">
    <source>
        <dbReference type="ARBA" id="ARBA00004371"/>
    </source>
</evidence>
<evidence type="ECO:0000256" key="12">
    <source>
        <dbReference type="RuleBase" id="RU361154"/>
    </source>
</evidence>
<evidence type="ECO:0000256" key="5">
    <source>
        <dbReference type="ARBA" id="ARBA00012761"/>
    </source>
</evidence>
<dbReference type="EMBL" id="JABDTM020009437">
    <property type="protein sequence ID" value="KAH0821077.1"/>
    <property type="molecule type" value="Genomic_DNA"/>
</dbReference>
<dbReference type="NCBIfam" id="NF007538">
    <property type="entry name" value="PRK10150.1"/>
    <property type="match status" value="1"/>
</dbReference>
<dbReference type="InterPro" id="IPR006104">
    <property type="entry name" value="Glyco_hydro_2_N"/>
</dbReference>
<dbReference type="PANTHER" id="PTHR10066">
    <property type="entry name" value="BETA-GLUCURONIDASE"/>
    <property type="match status" value="1"/>
</dbReference>
<dbReference type="GO" id="GO:0019391">
    <property type="term" value="P:glucuronoside catabolic process"/>
    <property type="evidence" value="ECO:0007669"/>
    <property type="project" value="TreeGrafter"/>
</dbReference>
<keyword evidence="11 12" id="KW-0326">Glycosidase</keyword>
<feature type="domain" description="Glycoside hydrolase family 2 immunoglobulin-like beta-sandwich" evidence="14">
    <location>
        <begin position="209"/>
        <end position="308"/>
    </location>
</feature>
<evidence type="ECO:0000259" key="15">
    <source>
        <dbReference type="Pfam" id="PF02836"/>
    </source>
</evidence>
<dbReference type="InterPro" id="IPR013783">
    <property type="entry name" value="Ig-like_fold"/>
</dbReference>
<evidence type="ECO:0000256" key="6">
    <source>
        <dbReference type="ARBA" id="ARBA00016205"/>
    </source>
</evidence>
<evidence type="ECO:0000313" key="18">
    <source>
        <dbReference type="Proteomes" id="UP000719412"/>
    </source>
</evidence>
<protein>
    <recommendedName>
        <fullName evidence="6 12">Beta-glucuronidase</fullName>
        <ecNumber evidence="5 12">3.2.1.31</ecNumber>
    </recommendedName>
</protein>
<dbReference type="PANTHER" id="PTHR10066:SF67">
    <property type="entry name" value="BETA-GLUCURONIDASE"/>
    <property type="match status" value="1"/>
</dbReference>
<dbReference type="InterPro" id="IPR006102">
    <property type="entry name" value="Ig-like_GH2"/>
</dbReference>
<dbReference type="InterPro" id="IPR008979">
    <property type="entry name" value="Galactose-bd-like_sf"/>
</dbReference>
<feature type="domain" description="Glycosyl hydrolases family 2 sugar binding" evidence="16">
    <location>
        <begin position="33"/>
        <end position="207"/>
    </location>
</feature>
<dbReference type="AlphaFoldDB" id="A0A8J6LJE5"/>
<dbReference type="Pfam" id="PF02837">
    <property type="entry name" value="Glyco_hydro_2_N"/>
    <property type="match status" value="2"/>
</dbReference>
<evidence type="ECO:0000256" key="9">
    <source>
        <dbReference type="ARBA" id="ARBA00023180"/>
    </source>
</evidence>
<dbReference type="InterPro" id="IPR023230">
    <property type="entry name" value="Glyco_hydro_2_CS"/>
</dbReference>
<name>A0A8J6LJE5_TENMO</name>
<comment type="subunit">
    <text evidence="4 12">Homotetramer.</text>
</comment>
<comment type="similarity">
    <text evidence="3 12">Belongs to the glycosyl hydrolase 2 family.</text>
</comment>
<feature type="domain" description="Glycoside hydrolase family 2 immunoglobulin-like beta-sandwich" evidence="14">
    <location>
        <begin position="918"/>
        <end position="1017"/>
    </location>
</feature>
<comment type="activity regulation">
    <text evidence="12">Inhibited by L-aspartic acid.</text>
</comment>
<feature type="signal peptide" evidence="13">
    <location>
        <begin position="1"/>
        <end position="17"/>
    </location>
</feature>
<proteinExistence type="inferred from homology"/>
<keyword evidence="8 12" id="KW-0378">Hydrolase</keyword>
<keyword evidence="10 12" id="KW-0458">Lysosome</keyword>
<dbReference type="GO" id="GO:0005975">
    <property type="term" value="P:carbohydrate metabolic process"/>
    <property type="evidence" value="ECO:0007669"/>
    <property type="project" value="InterPro"/>
</dbReference>
<dbReference type="InterPro" id="IPR017853">
    <property type="entry name" value="GH"/>
</dbReference>
<reference evidence="17" key="2">
    <citation type="submission" date="2021-08" db="EMBL/GenBank/DDBJ databases">
        <authorList>
            <person name="Eriksson T."/>
        </authorList>
    </citation>
    <scope>NUCLEOTIDE SEQUENCE</scope>
    <source>
        <strain evidence="17">Stoneville</strain>
        <tissue evidence="17">Whole head</tissue>
    </source>
</reference>
<organism evidence="17 18">
    <name type="scientific">Tenebrio molitor</name>
    <name type="common">Yellow mealworm beetle</name>
    <dbReference type="NCBI Taxonomy" id="7067"/>
    <lineage>
        <taxon>Eukaryota</taxon>
        <taxon>Metazoa</taxon>
        <taxon>Ecdysozoa</taxon>
        <taxon>Arthropoda</taxon>
        <taxon>Hexapoda</taxon>
        <taxon>Insecta</taxon>
        <taxon>Pterygota</taxon>
        <taxon>Neoptera</taxon>
        <taxon>Endopterygota</taxon>
        <taxon>Coleoptera</taxon>
        <taxon>Polyphaga</taxon>
        <taxon>Cucujiformia</taxon>
        <taxon>Tenebrionidae</taxon>
        <taxon>Tenebrio</taxon>
    </lineage>
</organism>
<feature type="domain" description="Glycosyl hydrolases family 2 sugar binding" evidence="16">
    <location>
        <begin position="792"/>
        <end position="916"/>
    </location>
</feature>
<dbReference type="Pfam" id="PF02836">
    <property type="entry name" value="Glyco_hydro_2_C"/>
    <property type="match status" value="2"/>
</dbReference>
<dbReference type="Gene3D" id="2.60.40.10">
    <property type="entry name" value="Immunoglobulins"/>
    <property type="match status" value="3"/>
</dbReference>
<keyword evidence="18" id="KW-1185">Reference proteome</keyword>
<comment type="catalytic activity">
    <reaction evidence="12">
        <text>a beta-D-glucuronoside + H2O = D-glucuronate + an alcohol</text>
        <dbReference type="Rhea" id="RHEA:17633"/>
        <dbReference type="ChEBI" id="CHEBI:15377"/>
        <dbReference type="ChEBI" id="CHEBI:30879"/>
        <dbReference type="ChEBI" id="CHEBI:58720"/>
        <dbReference type="ChEBI" id="CHEBI:83411"/>
        <dbReference type="EC" id="3.2.1.31"/>
    </reaction>
</comment>
<accession>A0A8J6LJE5</accession>
<gene>
    <name evidence="17" type="ORF">GEV33_001714</name>
</gene>